<organism evidence="3 4">
    <name type="scientific">Nannocystis exedens</name>
    <dbReference type="NCBI Taxonomy" id="54"/>
    <lineage>
        <taxon>Bacteria</taxon>
        <taxon>Pseudomonadati</taxon>
        <taxon>Myxococcota</taxon>
        <taxon>Polyangia</taxon>
        <taxon>Nannocystales</taxon>
        <taxon>Nannocystaceae</taxon>
        <taxon>Nannocystis</taxon>
    </lineage>
</organism>
<sequence>MSDALLAANRRFYEAFSRADLSAMDDVWARAVPVTCVHPGWTPLVEREEIMESWQAILAGSAPREIEYGAAEAFPGEDMGYVICAQTIGDTELVATNIFVREDGEWKMVHHHAGPVVRRRGGRPPSGPVGTSGQMPN</sequence>
<proteinExistence type="predicted"/>
<dbReference type="OrthoDB" id="9786718at2"/>
<dbReference type="STRING" id="54.SAMN02745121_03816"/>
<dbReference type="EMBL" id="FOMX01000012">
    <property type="protein sequence ID" value="SFE32020.1"/>
    <property type="molecule type" value="Genomic_DNA"/>
</dbReference>
<dbReference type="PANTHER" id="PTHR34957">
    <property type="entry name" value="NUCLEAR TRANSPORT FACTOR 2 (NTF2) FAMILY PROTEIN"/>
    <property type="match status" value="1"/>
</dbReference>
<reference evidence="4" key="1">
    <citation type="submission" date="2016-10" db="EMBL/GenBank/DDBJ databases">
        <authorList>
            <person name="Varghese N."/>
            <person name="Submissions S."/>
        </authorList>
    </citation>
    <scope>NUCLEOTIDE SEQUENCE [LARGE SCALE GENOMIC DNA]</scope>
    <source>
        <strain evidence="4">ATCC 25963</strain>
    </source>
</reference>
<dbReference type="Proteomes" id="UP000199400">
    <property type="component" value="Unassembled WGS sequence"/>
</dbReference>
<name>A0A1I1ZNU3_9BACT</name>
<gene>
    <name evidence="3" type="ORF">SAMN02745121_03816</name>
</gene>
<accession>A0A1I1ZNU3</accession>
<dbReference type="AlphaFoldDB" id="A0A1I1ZNU3"/>
<dbReference type="InterPro" id="IPR037401">
    <property type="entry name" value="SnoaL-like"/>
</dbReference>
<feature type="domain" description="SnoaL-like" evidence="2">
    <location>
        <begin position="6"/>
        <end position="113"/>
    </location>
</feature>
<evidence type="ECO:0000313" key="4">
    <source>
        <dbReference type="Proteomes" id="UP000199400"/>
    </source>
</evidence>
<dbReference type="Pfam" id="PF13474">
    <property type="entry name" value="SnoaL_3"/>
    <property type="match status" value="1"/>
</dbReference>
<evidence type="ECO:0000259" key="2">
    <source>
        <dbReference type="Pfam" id="PF13474"/>
    </source>
</evidence>
<feature type="region of interest" description="Disordered" evidence="1">
    <location>
        <begin position="116"/>
        <end position="137"/>
    </location>
</feature>
<evidence type="ECO:0000313" key="3">
    <source>
        <dbReference type="EMBL" id="SFE32020.1"/>
    </source>
</evidence>
<dbReference type="SUPFAM" id="SSF54427">
    <property type="entry name" value="NTF2-like"/>
    <property type="match status" value="1"/>
</dbReference>
<dbReference type="PANTHER" id="PTHR34957:SF1">
    <property type="entry name" value="NUCLEAR TRANSPORT FACTOR 2 (NTF2) FAMILY PROTEIN"/>
    <property type="match status" value="1"/>
</dbReference>
<keyword evidence="4" id="KW-1185">Reference proteome</keyword>
<evidence type="ECO:0000256" key="1">
    <source>
        <dbReference type="SAM" id="MobiDB-lite"/>
    </source>
</evidence>
<protein>
    <submittedName>
        <fullName evidence="3">SnoaL-like domain-containing protein</fullName>
    </submittedName>
</protein>
<dbReference type="InterPro" id="IPR032710">
    <property type="entry name" value="NTF2-like_dom_sf"/>
</dbReference>
<dbReference type="Gene3D" id="3.10.450.50">
    <property type="match status" value="1"/>
</dbReference>
<dbReference type="RefSeq" id="WP_096333102.1">
    <property type="nucleotide sequence ID" value="NZ_FOMX01000012.1"/>
</dbReference>